<dbReference type="InterPro" id="IPR010998">
    <property type="entry name" value="Integrase_recombinase_N"/>
</dbReference>
<evidence type="ECO:0000256" key="4">
    <source>
        <dbReference type="SAM" id="MobiDB-lite"/>
    </source>
</evidence>
<evidence type="ECO:0000313" key="6">
    <source>
        <dbReference type="EMBL" id="AEI78997.1"/>
    </source>
</evidence>
<accession>F8GMU3</accession>
<dbReference type="GO" id="GO:0015074">
    <property type="term" value="P:DNA integration"/>
    <property type="evidence" value="ECO:0007669"/>
    <property type="project" value="UniProtKB-KW"/>
</dbReference>
<dbReference type="InterPro" id="IPR044068">
    <property type="entry name" value="CB"/>
</dbReference>
<name>F8GMU3_CUPNN</name>
<evidence type="ECO:0000256" key="1">
    <source>
        <dbReference type="ARBA" id="ARBA00022908"/>
    </source>
</evidence>
<dbReference type="Gene3D" id="1.10.150.130">
    <property type="match status" value="1"/>
</dbReference>
<protein>
    <submittedName>
        <fullName evidence="6">Integrase/recombinase XerD family</fullName>
    </submittedName>
</protein>
<reference evidence="6 7" key="1">
    <citation type="journal article" date="2011" name="J. Bacteriol.">
        <title>Complete genome sequence of the type strain Cupriavidus necator N-1.</title>
        <authorList>
            <person name="Poehlein A."/>
            <person name="Kusian B."/>
            <person name="Friedrich B."/>
            <person name="Daniel R."/>
            <person name="Bowien B."/>
        </authorList>
    </citation>
    <scope>NUCLEOTIDE SEQUENCE [LARGE SCALE GENOMIC DNA]</scope>
    <source>
        <strain evidence="7">ATCC 43291 / DSM 13513 / CCUG 52238 / LMG 8453 / N-1</strain>
    </source>
</reference>
<gene>
    <name evidence="6" type="ordered locus">CNE_2c00050</name>
</gene>
<dbReference type="Pfam" id="PF12482">
    <property type="entry name" value="DUF3701"/>
    <property type="match status" value="1"/>
</dbReference>
<organism evidence="6 7">
    <name type="scientific">Cupriavidus necator (strain ATCC 43291 / DSM 13513 / CCUG 52238 / LMG 8453 / N-1)</name>
    <name type="common">Ralstonia eutropha</name>
    <dbReference type="NCBI Taxonomy" id="1042878"/>
    <lineage>
        <taxon>Bacteria</taxon>
        <taxon>Pseudomonadati</taxon>
        <taxon>Pseudomonadota</taxon>
        <taxon>Betaproteobacteria</taxon>
        <taxon>Burkholderiales</taxon>
        <taxon>Burkholderiaceae</taxon>
        <taxon>Cupriavidus</taxon>
    </lineage>
</organism>
<dbReference type="Proteomes" id="UP000006798">
    <property type="component" value="Chromosome 2"/>
</dbReference>
<evidence type="ECO:0000256" key="2">
    <source>
        <dbReference type="ARBA" id="ARBA00023125"/>
    </source>
</evidence>
<feature type="region of interest" description="Disordered" evidence="4">
    <location>
        <begin position="413"/>
        <end position="443"/>
    </location>
</feature>
<keyword evidence="2 3" id="KW-0238">DNA-binding</keyword>
<keyword evidence="1" id="KW-0229">DNA integration</keyword>
<dbReference type="HOGENOM" id="CLU_027562_42_1_4"/>
<evidence type="ECO:0000313" key="7">
    <source>
        <dbReference type="Proteomes" id="UP000006798"/>
    </source>
</evidence>
<proteinExistence type="predicted"/>
<evidence type="ECO:0000259" key="5">
    <source>
        <dbReference type="PROSITE" id="PS51900"/>
    </source>
</evidence>
<dbReference type="KEGG" id="cnc:CNE_2c00050"/>
<dbReference type="PROSITE" id="PS51900">
    <property type="entry name" value="CB"/>
    <property type="match status" value="1"/>
</dbReference>
<feature type="domain" description="Core-binding (CB)" evidence="5">
    <location>
        <begin position="225"/>
        <end position="331"/>
    </location>
</feature>
<dbReference type="AlphaFoldDB" id="F8GMU3"/>
<dbReference type="EMBL" id="CP002878">
    <property type="protein sequence ID" value="AEI78997.1"/>
    <property type="molecule type" value="Genomic_DNA"/>
</dbReference>
<evidence type="ECO:0000256" key="3">
    <source>
        <dbReference type="PROSITE-ProRule" id="PRU01248"/>
    </source>
</evidence>
<dbReference type="InterPro" id="IPR022169">
    <property type="entry name" value="DUF3701"/>
</dbReference>
<sequence>MPMIPGMMTVSLTRSEFAAVRAYVQGMPAAMVVPRYLADETDDDEDGAESSLRILLALRDRMVQLAHLHGRGDLAELLLAGPGRSNRGMDRRVDALAELERLGTAAPRPQHGVELWFAPALARRLRKAEIVTLNTLLALANQRGGAWWRAVPRIGALAGAAVNRWLSENRAAFRDPDGKPLLGAHIGNRTLVEQGGLGPGMRQPLPLEWMTASPALDLDASCPYSQGLDVVQAWLRDAAGDSGSTFSAYRKEAERLLLWAALERRKGLSQLDLDDRRAYLGFLAQPEPASRWCGPRAPRHLAAWRPFTGPLSPASVRHSMRVLAALFRWMHANGYPGAALWPAQVSDGTEAMAATAAARPDATQVPAASLAPFLSWLERRGGDGDGQRYRTAHAAILLLREHRLSLDRLTSVTRRSLAPKQPPVRSREDGMGSAAPDGTPGFGPATQHALARHWRDRNLQWDGAGTEDASLIAPPAAPPTRRAQRKLAALPQAGYSVRGLHALLSSMLERYRKTCDPEFGARSPRDLLA</sequence>
<dbReference type="GO" id="GO:0003677">
    <property type="term" value="F:DNA binding"/>
    <property type="evidence" value="ECO:0007669"/>
    <property type="project" value="UniProtKB-UniRule"/>
</dbReference>